<protein>
    <submittedName>
        <fullName evidence="1">Uncharacterized protein</fullName>
    </submittedName>
</protein>
<gene>
    <name evidence="1" type="ORF">B4102_3178</name>
</gene>
<accession>A0A150KZQ3</accession>
<dbReference type="STRING" id="46224.B4102_3178"/>
<proteinExistence type="predicted"/>
<dbReference type="Proteomes" id="UP000075666">
    <property type="component" value="Unassembled WGS sequence"/>
</dbReference>
<dbReference type="EMBL" id="LQYN01000056">
    <property type="protein sequence ID" value="KYD05454.1"/>
    <property type="molecule type" value="Genomic_DNA"/>
</dbReference>
<keyword evidence="2" id="KW-1185">Reference proteome</keyword>
<dbReference type="RefSeq" id="WP_066231735.1">
    <property type="nucleotide sequence ID" value="NZ_JARMRW010000009.1"/>
</dbReference>
<sequence length="85" mass="9125">MLDEDSESTNITIKYIGKDPIPKKISYSIETASGKSSGNEPLTESGVLSGSGHSCDGCSVVQENEDINAIITWDGKSETFKLKNK</sequence>
<dbReference type="PATRIC" id="fig|46224.3.peg.3152"/>
<reference evidence="1 2" key="1">
    <citation type="submission" date="2016-01" db="EMBL/GenBank/DDBJ databases">
        <title>Genome Sequences of Twelve Sporeforming Bacillus Species Isolated from Foods.</title>
        <authorList>
            <person name="Berendsen E.M."/>
            <person name="Wells-Bennik M.H."/>
            <person name="Krawcyk A.O."/>
            <person name="De Jong A."/>
            <person name="Holsappel S."/>
            <person name="Eijlander R.T."/>
            <person name="Kuipers O.P."/>
        </authorList>
    </citation>
    <scope>NUCLEOTIDE SEQUENCE [LARGE SCALE GENOMIC DNA]</scope>
    <source>
        <strain evidence="1 2">B4102</strain>
    </source>
</reference>
<comment type="caution">
    <text evidence="1">The sequence shown here is derived from an EMBL/GenBank/DDBJ whole genome shotgun (WGS) entry which is preliminary data.</text>
</comment>
<evidence type="ECO:0000313" key="2">
    <source>
        <dbReference type="Proteomes" id="UP000075666"/>
    </source>
</evidence>
<organism evidence="1 2">
    <name type="scientific">Heyndrickxia sporothermodurans</name>
    <dbReference type="NCBI Taxonomy" id="46224"/>
    <lineage>
        <taxon>Bacteria</taxon>
        <taxon>Bacillati</taxon>
        <taxon>Bacillota</taxon>
        <taxon>Bacilli</taxon>
        <taxon>Bacillales</taxon>
        <taxon>Bacillaceae</taxon>
        <taxon>Heyndrickxia</taxon>
    </lineage>
</organism>
<dbReference type="AlphaFoldDB" id="A0A150KZQ3"/>
<evidence type="ECO:0000313" key="1">
    <source>
        <dbReference type="EMBL" id="KYD05454.1"/>
    </source>
</evidence>
<name>A0A150KZQ3_9BACI</name>